<organism evidence="5 7">
    <name type="scientific">Bosea thiooxidans</name>
    <dbReference type="NCBI Taxonomy" id="53254"/>
    <lineage>
        <taxon>Bacteria</taxon>
        <taxon>Pseudomonadati</taxon>
        <taxon>Pseudomonadota</taxon>
        <taxon>Alphaproteobacteria</taxon>
        <taxon>Hyphomicrobiales</taxon>
        <taxon>Boseaceae</taxon>
        <taxon>Bosea</taxon>
    </lineage>
</organism>
<sequence>MSIGKTDIQAAPVTPPIAEAASLLAAMANPRRLAILCRLVEGEAAAAELAQVTGLSLAGVAAHLSQLRRLGLIAARRRGVSVLFTLASPQAVAVLETLHALYCAEAGPVSDAARGP</sequence>
<dbReference type="STRING" id="53254.SAMN05660750_01004"/>
<reference evidence="5 7" key="1">
    <citation type="submission" date="2015-10" db="EMBL/GenBank/DDBJ databases">
        <title>Draft genome of Bosea thiooxidans.</title>
        <authorList>
            <person name="Wang X."/>
        </authorList>
    </citation>
    <scope>NUCLEOTIDE SEQUENCE [LARGE SCALE GENOMIC DNA]</scope>
    <source>
        <strain evidence="5 7">CGMCC 9174</strain>
    </source>
</reference>
<dbReference type="InterPro" id="IPR011991">
    <property type="entry name" value="ArsR-like_HTH"/>
</dbReference>
<dbReference type="InterPro" id="IPR036388">
    <property type="entry name" value="WH-like_DNA-bd_sf"/>
</dbReference>
<dbReference type="PRINTS" id="PR00778">
    <property type="entry name" value="HTHARSR"/>
</dbReference>
<name>A0A0Q3I588_9HYPH</name>
<dbReference type="InterPro" id="IPR001845">
    <property type="entry name" value="HTH_ArsR_DNA-bd_dom"/>
</dbReference>
<dbReference type="EMBL" id="FUYX01000002">
    <property type="protein sequence ID" value="SKB50347.1"/>
    <property type="molecule type" value="Genomic_DNA"/>
</dbReference>
<dbReference type="InterPro" id="IPR051011">
    <property type="entry name" value="Metal_resp_trans_reg"/>
</dbReference>
<keyword evidence="7" id="KW-1185">Reference proteome</keyword>
<evidence type="ECO:0000313" key="7">
    <source>
        <dbReference type="Proteomes" id="UP000051562"/>
    </source>
</evidence>
<evidence type="ECO:0000313" key="6">
    <source>
        <dbReference type="EMBL" id="SKB50347.1"/>
    </source>
</evidence>
<evidence type="ECO:0000256" key="2">
    <source>
        <dbReference type="ARBA" id="ARBA00023125"/>
    </source>
</evidence>
<evidence type="ECO:0000256" key="3">
    <source>
        <dbReference type="ARBA" id="ARBA00023163"/>
    </source>
</evidence>
<accession>A0A0Q3I588</accession>
<evidence type="ECO:0000313" key="5">
    <source>
        <dbReference type="EMBL" id="KQK30048.1"/>
    </source>
</evidence>
<dbReference type="GO" id="GO:0003677">
    <property type="term" value="F:DNA binding"/>
    <property type="evidence" value="ECO:0007669"/>
    <property type="project" value="UniProtKB-KW"/>
</dbReference>
<dbReference type="NCBIfam" id="NF033788">
    <property type="entry name" value="HTH_metalloreg"/>
    <property type="match status" value="1"/>
</dbReference>
<evidence type="ECO:0000259" key="4">
    <source>
        <dbReference type="PROSITE" id="PS50987"/>
    </source>
</evidence>
<gene>
    <name evidence="5" type="ORF">ARD30_15185</name>
    <name evidence="6" type="ORF">SAMN05660750_01004</name>
</gene>
<dbReference type="Proteomes" id="UP000051562">
    <property type="component" value="Unassembled WGS sequence"/>
</dbReference>
<dbReference type="GO" id="GO:0003700">
    <property type="term" value="F:DNA-binding transcription factor activity"/>
    <property type="evidence" value="ECO:0007669"/>
    <property type="project" value="InterPro"/>
</dbReference>
<keyword evidence="1" id="KW-0805">Transcription regulation</keyword>
<keyword evidence="3" id="KW-0804">Transcription</keyword>
<dbReference type="SMART" id="SM00418">
    <property type="entry name" value="HTH_ARSR"/>
    <property type="match status" value="1"/>
</dbReference>
<dbReference type="SUPFAM" id="SSF46785">
    <property type="entry name" value="Winged helix' DNA-binding domain"/>
    <property type="match status" value="1"/>
</dbReference>
<dbReference type="Pfam" id="PF01022">
    <property type="entry name" value="HTH_5"/>
    <property type="match status" value="1"/>
</dbReference>
<dbReference type="OrthoDB" id="194599at2"/>
<dbReference type="RefSeq" id="WP_055728605.1">
    <property type="nucleotide sequence ID" value="NZ_FUYX01000002.1"/>
</dbReference>
<dbReference type="CDD" id="cd00090">
    <property type="entry name" value="HTH_ARSR"/>
    <property type="match status" value="1"/>
</dbReference>
<evidence type="ECO:0000256" key="1">
    <source>
        <dbReference type="ARBA" id="ARBA00023015"/>
    </source>
</evidence>
<dbReference type="PANTHER" id="PTHR43132:SF2">
    <property type="entry name" value="ARSENICAL RESISTANCE OPERON REPRESSOR ARSR-RELATED"/>
    <property type="match status" value="1"/>
</dbReference>
<dbReference type="Gene3D" id="1.10.10.10">
    <property type="entry name" value="Winged helix-like DNA-binding domain superfamily/Winged helix DNA-binding domain"/>
    <property type="match status" value="1"/>
</dbReference>
<dbReference type="Proteomes" id="UP000190130">
    <property type="component" value="Unassembled WGS sequence"/>
</dbReference>
<dbReference type="InterPro" id="IPR036390">
    <property type="entry name" value="WH_DNA-bd_sf"/>
</dbReference>
<feature type="domain" description="HTH arsR-type" evidence="4">
    <location>
        <begin position="12"/>
        <end position="106"/>
    </location>
</feature>
<keyword evidence="2 6" id="KW-0238">DNA-binding</keyword>
<evidence type="ECO:0000313" key="8">
    <source>
        <dbReference type="Proteomes" id="UP000190130"/>
    </source>
</evidence>
<dbReference type="PANTHER" id="PTHR43132">
    <property type="entry name" value="ARSENICAL RESISTANCE OPERON REPRESSOR ARSR-RELATED"/>
    <property type="match status" value="1"/>
</dbReference>
<dbReference type="EMBL" id="LMAR01000043">
    <property type="protein sequence ID" value="KQK30048.1"/>
    <property type="molecule type" value="Genomic_DNA"/>
</dbReference>
<proteinExistence type="predicted"/>
<protein>
    <submittedName>
        <fullName evidence="6">DNA-binding transcriptional regulator, ArsR family</fullName>
    </submittedName>
</protein>
<dbReference type="PROSITE" id="PS50987">
    <property type="entry name" value="HTH_ARSR_2"/>
    <property type="match status" value="1"/>
</dbReference>
<reference evidence="6 8" key="2">
    <citation type="submission" date="2017-02" db="EMBL/GenBank/DDBJ databases">
        <authorList>
            <person name="Peterson S.W."/>
        </authorList>
    </citation>
    <scope>NUCLEOTIDE SEQUENCE [LARGE SCALE GENOMIC DNA]</scope>
    <source>
        <strain evidence="6 8">DSM 9653</strain>
    </source>
</reference>
<dbReference type="AlphaFoldDB" id="A0A0Q3I588"/>